<dbReference type="PANTHER" id="PTHR43283:SF3">
    <property type="entry name" value="BETA-LACTAMASE FAMILY PROTEIN (AFU_ORTHOLOGUE AFUA_5G07500)"/>
    <property type="match status" value="1"/>
</dbReference>
<dbReference type="GO" id="GO:0016787">
    <property type="term" value="F:hydrolase activity"/>
    <property type="evidence" value="ECO:0007669"/>
    <property type="project" value="UniProtKB-KW"/>
</dbReference>
<keyword evidence="4" id="KW-1185">Reference proteome</keyword>
<keyword evidence="1" id="KW-0472">Membrane</keyword>
<gene>
    <name evidence="3" type="ORF">AABD74_18775</name>
</gene>
<keyword evidence="1" id="KW-1133">Transmembrane helix</keyword>
<dbReference type="EC" id="3.1.1.103" evidence="3"/>
<evidence type="ECO:0000256" key="1">
    <source>
        <dbReference type="SAM" id="Phobius"/>
    </source>
</evidence>
<organism evidence="3 4">
    <name type="scientific">Flavobacterium soyae</name>
    <dbReference type="NCBI Taxonomy" id="2903098"/>
    <lineage>
        <taxon>Bacteria</taxon>
        <taxon>Pseudomonadati</taxon>
        <taxon>Bacteroidota</taxon>
        <taxon>Flavobacteriia</taxon>
        <taxon>Flavobacteriales</taxon>
        <taxon>Flavobacteriaceae</taxon>
        <taxon>Flavobacterium</taxon>
    </lineage>
</organism>
<reference evidence="3 4" key="1">
    <citation type="submission" date="2024-03" db="EMBL/GenBank/DDBJ databases">
        <title>Flavobacterium soyae.</title>
        <authorList>
            <person name="Zheng W."/>
        </authorList>
    </citation>
    <scope>NUCLEOTIDE SEQUENCE [LARGE SCALE GENOMIC DNA]</scope>
    <source>
        <strain evidence="3 4">55</strain>
    </source>
</reference>
<dbReference type="SUPFAM" id="SSF56601">
    <property type="entry name" value="beta-lactamase/transpeptidase-like"/>
    <property type="match status" value="1"/>
</dbReference>
<dbReference type="EMBL" id="CP150845">
    <property type="protein sequence ID" value="WYZ19201.1"/>
    <property type="molecule type" value="Genomic_DNA"/>
</dbReference>
<keyword evidence="1" id="KW-0812">Transmembrane</keyword>
<dbReference type="InterPro" id="IPR050789">
    <property type="entry name" value="Diverse_Enzym_Activities"/>
</dbReference>
<dbReference type="InterPro" id="IPR001466">
    <property type="entry name" value="Beta-lactam-related"/>
</dbReference>
<dbReference type="PROSITE" id="PS51257">
    <property type="entry name" value="PROKAR_LIPOPROTEIN"/>
    <property type="match status" value="1"/>
</dbReference>
<evidence type="ECO:0000313" key="3">
    <source>
        <dbReference type="EMBL" id="WYZ19201.1"/>
    </source>
</evidence>
<keyword evidence="3" id="KW-0378">Hydrolase</keyword>
<dbReference type="Pfam" id="PF00144">
    <property type="entry name" value="Beta-lactamase"/>
    <property type="match status" value="1"/>
</dbReference>
<dbReference type="InterPro" id="IPR012338">
    <property type="entry name" value="Beta-lactam/transpept-like"/>
</dbReference>
<evidence type="ECO:0000259" key="2">
    <source>
        <dbReference type="Pfam" id="PF00144"/>
    </source>
</evidence>
<name>A0ABZ2UHE0_9FLAO</name>
<dbReference type="Proteomes" id="UP001623852">
    <property type="component" value="Chromosome"/>
</dbReference>
<dbReference type="PANTHER" id="PTHR43283">
    <property type="entry name" value="BETA-LACTAMASE-RELATED"/>
    <property type="match status" value="1"/>
</dbReference>
<feature type="transmembrane region" description="Helical" evidence="1">
    <location>
        <begin position="7"/>
        <end position="26"/>
    </location>
</feature>
<feature type="domain" description="Beta-lactamase-related" evidence="2">
    <location>
        <begin position="58"/>
        <end position="349"/>
    </location>
</feature>
<dbReference type="Gene3D" id="3.40.710.10">
    <property type="entry name" value="DD-peptidase/beta-lactamase superfamily"/>
    <property type="match status" value="1"/>
</dbReference>
<evidence type="ECO:0000313" key="4">
    <source>
        <dbReference type="Proteomes" id="UP001623852"/>
    </source>
</evidence>
<accession>A0ABZ2UHE0</accession>
<protein>
    <submittedName>
        <fullName evidence="3">Serine hydrolase domain-containing protein</fullName>
        <ecNumber evidence="3">3.1.1.103</ecNumber>
    </submittedName>
</protein>
<sequence length="378" mass="42093">MSNNRTIILGVGISLMMLLIGCKSTYNAQKAVSNLQTANSGYDFHPIEEKINSWIEKGYYPGMSIIIAKDNQIIYQNYFGNYKPETQVYIASAGKWLAAAAIARLVDKGKLSWDDKVVKWLPEFTDIKGQAALRELLSHTSGYPDYQPEGNHGDDYQTLEEAVKHIAGLPCDTAPGTEFHYGGLAMQAAGRMAELAAGKDFEKIFQEEIAQPLGMKNTHFTPVDSTSGHNPMLAGGARCTLEDYAHFLEMISNNGVFRNNRILSEKAIEEMQADQVKDAFVKGNEYVVQVRTLDHKSIYGLGEWREEINENKEAILISSPSWAGAYPWIDKKNKIYGFLLAHVNPESAAKDGFSSFLSSPVMASMTRDIVLDRRSKEN</sequence>
<dbReference type="RefSeq" id="WP_406843910.1">
    <property type="nucleotide sequence ID" value="NZ_CP150845.1"/>
</dbReference>
<proteinExistence type="predicted"/>